<feature type="binding site" evidence="5">
    <location>
        <position position="131"/>
    </location>
    <ligand>
        <name>Mn(2+)</name>
        <dbReference type="ChEBI" id="CHEBI:29035"/>
        <label>1</label>
    </ligand>
</feature>
<proteinExistence type="inferred from homology"/>
<sequence>MHSTYRAPELSIWKGRPSADRAYLHENIQALDLSNAPILKQTTLQPVLIGYSCDAGVSRNLGRAGAAAGPQALRGVLGRLPLLKDGPGFLWDAGDFTCPDGNMEQTQEGFSKGIELLIQHGYFPLGIGGGHDIAYAHYSGLAAGLKEGTRIGILNLDAHLDLRQPDPLPHSGSPFLQIAKLGSDAPTDFRYCCLGVRPDANPQELWERASELNATLIGRDELKPSTLPGVLDKIRTFLDALDALYLTIDLDGFASAYAPGVSAPSPLGFTPEIAFQVLDVVLESNKLISVDIAELNPEYDRDSQTAVLASGIIHRILHYPDLF</sequence>
<dbReference type="PROSITE" id="PS51409">
    <property type="entry name" value="ARGINASE_2"/>
    <property type="match status" value="1"/>
</dbReference>
<evidence type="ECO:0000256" key="2">
    <source>
        <dbReference type="ARBA" id="ARBA00022801"/>
    </source>
</evidence>
<dbReference type="PANTHER" id="PTHR11358:SF35">
    <property type="entry name" value="FORMIMIDOYLGLUTAMASE"/>
    <property type="match status" value="1"/>
</dbReference>
<feature type="binding site" evidence="5">
    <location>
        <position position="249"/>
    </location>
    <ligand>
        <name>Mn(2+)</name>
        <dbReference type="ChEBI" id="CHEBI:29035"/>
        <label>1</label>
    </ligand>
</feature>
<evidence type="ECO:0000313" key="9">
    <source>
        <dbReference type="Proteomes" id="UP001174839"/>
    </source>
</evidence>
<dbReference type="PANTHER" id="PTHR11358">
    <property type="entry name" value="ARGINASE/AGMATINASE"/>
    <property type="match status" value="1"/>
</dbReference>
<keyword evidence="3 5" id="KW-0369">Histidine metabolism</keyword>
<evidence type="ECO:0000313" key="8">
    <source>
        <dbReference type="EMBL" id="MDM9630341.1"/>
    </source>
</evidence>
<comment type="pathway">
    <text evidence="5">Amino-acid degradation; L-histidine degradation into L-glutamate; L-glutamate from N-formimidoyl-L-glutamate (hydrolase route): step 1/1.</text>
</comment>
<dbReference type="InterPro" id="IPR005923">
    <property type="entry name" value="HutG"/>
</dbReference>
<keyword evidence="9" id="KW-1185">Reference proteome</keyword>
<dbReference type="InterPro" id="IPR023696">
    <property type="entry name" value="Ureohydrolase_dom_sf"/>
</dbReference>
<evidence type="ECO:0000256" key="5">
    <source>
        <dbReference type="HAMAP-Rule" id="MF_00737"/>
    </source>
</evidence>
<evidence type="ECO:0000256" key="4">
    <source>
        <dbReference type="ARBA" id="ARBA00023211"/>
    </source>
</evidence>
<dbReference type="PIRSF" id="PIRSF036979">
    <property type="entry name" value="Arginase"/>
    <property type="match status" value="1"/>
</dbReference>
<evidence type="ECO:0000256" key="7">
    <source>
        <dbReference type="PROSITE-ProRule" id="PRU00742"/>
    </source>
</evidence>
<evidence type="ECO:0000256" key="3">
    <source>
        <dbReference type="ARBA" id="ARBA00022808"/>
    </source>
</evidence>
<comment type="cofactor">
    <cofactor evidence="5">
        <name>Mn(2+)</name>
        <dbReference type="ChEBI" id="CHEBI:29035"/>
    </cofactor>
    <text evidence="5">Binds 2 manganese ions per subunit.</text>
</comment>
<name>A0ABT7WBP6_9FLAO</name>
<feature type="binding site" evidence="5">
    <location>
        <position position="251"/>
    </location>
    <ligand>
        <name>Mn(2+)</name>
        <dbReference type="ChEBI" id="CHEBI:29035"/>
        <label>2</label>
    </ligand>
</feature>
<dbReference type="Proteomes" id="UP001174839">
    <property type="component" value="Unassembled WGS sequence"/>
</dbReference>
<organism evidence="8 9">
    <name type="scientific">Robiginitalea aurantiaca</name>
    <dbReference type="NCBI Taxonomy" id="3056915"/>
    <lineage>
        <taxon>Bacteria</taxon>
        <taxon>Pseudomonadati</taxon>
        <taxon>Bacteroidota</taxon>
        <taxon>Flavobacteriia</taxon>
        <taxon>Flavobacteriales</taxon>
        <taxon>Flavobacteriaceae</taxon>
        <taxon>Robiginitalea</taxon>
    </lineage>
</organism>
<evidence type="ECO:0000256" key="6">
    <source>
        <dbReference type="NCBIfam" id="TIGR01227"/>
    </source>
</evidence>
<protein>
    <recommendedName>
        <fullName evidence="5 6">Formimidoylglutamase</fullName>
        <ecNumber evidence="5 6">3.5.3.8</ecNumber>
    </recommendedName>
    <alternativeName>
        <fullName evidence="5">Formiminoglutamase</fullName>
    </alternativeName>
    <alternativeName>
        <fullName evidence="5">Formiminoglutamate hydrolase</fullName>
    </alternativeName>
</protein>
<reference evidence="8" key="1">
    <citation type="submission" date="2023-06" db="EMBL/GenBank/DDBJ databases">
        <title>Robiginitalea aurantiacus sp. nov. and Algoriphagus sediminis sp. nov., isolated from coastal sediment.</title>
        <authorList>
            <person name="Zhou Z.Y."/>
            <person name="An J."/>
            <person name="Jia Y.W."/>
            <person name="Du Z.J."/>
        </authorList>
    </citation>
    <scope>NUCLEOTIDE SEQUENCE</scope>
    <source>
        <strain evidence="8">M39</strain>
    </source>
</reference>
<comment type="catalytic activity">
    <reaction evidence="5">
        <text>N-formimidoyl-L-glutamate + H2O = formamide + L-glutamate</text>
        <dbReference type="Rhea" id="RHEA:22492"/>
        <dbReference type="ChEBI" id="CHEBI:15377"/>
        <dbReference type="ChEBI" id="CHEBI:16397"/>
        <dbReference type="ChEBI" id="CHEBI:29985"/>
        <dbReference type="ChEBI" id="CHEBI:58928"/>
        <dbReference type="EC" id="3.5.3.8"/>
    </reaction>
</comment>
<comment type="similarity">
    <text evidence="5 7">Belongs to the arginase family.</text>
</comment>
<dbReference type="GO" id="GO:0050415">
    <property type="term" value="F:formimidoylglutamase activity"/>
    <property type="evidence" value="ECO:0007669"/>
    <property type="project" value="UniProtKB-EC"/>
</dbReference>
<feature type="binding site" evidence="5">
    <location>
        <position position="161"/>
    </location>
    <ligand>
        <name>Mn(2+)</name>
        <dbReference type="ChEBI" id="CHEBI:29035"/>
        <label>1</label>
    </ligand>
</feature>
<dbReference type="Gene3D" id="3.40.800.10">
    <property type="entry name" value="Ureohydrolase domain"/>
    <property type="match status" value="1"/>
</dbReference>
<dbReference type="Pfam" id="PF00491">
    <property type="entry name" value="Arginase"/>
    <property type="match status" value="1"/>
</dbReference>
<keyword evidence="2 5" id="KW-0378">Hydrolase</keyword>
<dbReference type="PRINTS" id="PR00116">
    <property type="entry name" value="ARGINASE"/>
</dbReference>
<accession>A0ABT7WBP6</accession>
<keyword evidence="4 5" id="KW-0464">Manganese</keyword>
<feature type="binding site" evidence="5">
    <location>
        <position position="157"/>
    </location>
    <ligand>
        <name>Mn(2+)</name>
        <dbReference type="ChEBI" id="CHEBI:29035"/>
        <label>1</label>
    </ligand>
</feature>
<evidence type="ECO:0000256" key="1">
    <source>
        <dbReference type="ARBA" id="ARBA00022723"/>
    </source>
</evidence>
<dbReference type="SUPFAM" id="SSF52768">
    <property type="entry name" value="Arginase/deacetylase"/>
    <property type="match status" value="1"/>
</dbReference>
<comment type="function">
    <text evidence="5">Catalyzes the conversion of N-formimidoyl-L-glutamate to L-glutamate and formamide.</text>
</comment>
<dbReference type="NCBIfam" id="TIGR01227">
    <property type="entry name" value="hutG"/>
    <property type="match status" value="1"/>
</dbReference>
<dbReference type="CDD" id="cd09988">
    <property type="entry name" value="Formimidoylglutamase"/>
    <property type="match status" value="1"/>
</dbReference>
<dbReference type="InterPro" id="IPR006035">
    <property type="entry name" value="Ureohydrolase"/>
</dbReference>
<gene>
    <name evidence="5 8" type="primary">hutG</name>
    <name evidence="8" type="ORF">QU605_02590</name>
</gene>
<dbReference type="EMBL" id="JAUDUY010000001">
    <property type="protein sequence ID" value="MDM9630341.1"/>
    <property type="molecule type" value="Genomic_DNA"/>
</dbReference>
<dbReference type="HAMAP" id="MF_00737">
    <property type="entry name" value="Formimidoylglutam"/>
    <property type="match status" value="1"/>
</dbReference>
<feature type="binding site" evidence="5">
    <location>
        <position position="157"/>
    </location>
    <ligand>
        <name>Mn(2+)</name>
        <dbReference type="ChEBI" id="CHEBI:29035"/>
        <label>2</label>
    </ligand>
</feature>
<comment type="caution">
    <text evidence="8">The sequence shown here is derived from an EMBL/GenBank/DDBJ whole genome shotgun (WGS) entry which is preliminary data.</text>
</comment>
<dbReference type="RefSeq" id="WP_289723700.1">
    <property type="nucleotide sequence ID" value="NZ_JAUDUY010000001.1"/>
</dbReference>
<dbReference type="EC" id="3.5.3.8" evidence="5 6"/>
<feature type="binding site" evidence="5">
    <location>
        <position position="249"/>
    </location>
    <ligand>
        <name>Mn(2+)</name>
        <dbReference type="ChEBI" id="CHEBI:29035"/>
        <label>2</label>
    </ligand>
</feature>
<keyword evidence="1 5" id="KW-0479">Metal-binding</keyword>
<feature type="binding site" evidence="5">
    <location>
        <position position="159"/>
    </location>
    <ligand>
        <name>Mn(2+)</name>
        <dbReference type="ChEBI" id="CHEBI:29035"/>
        <label>2</label>
    </ligand>
</feature>